<evidence type="ECO:0000313" key="3">
    <source>
        <dbReference type="Proteomes" id="UP000029868"/>
    </source>
</evidence>
<name>A0A099L3E8_COLPS</name>
<dbReference type="EMBL" id="JQEC01000011">
    <property type="protein sequence ID" value="KGJ96403.1"/>
    <property type="molecule type" value="Genomic_DNA"/>
</dbReference>
<keyword evidence="1" id="KW-0812">Transmembrane</keyword>
<accession>A0A099L3E8</accession>
<feature type="transmembrane region" description="Helical" evidence="1">
    <location>
        <begin position="15"/>
        <end position="31"/>
    </location>
</feature>
<organism evidence="2 3">
    <name type="scientific">Colwellia psychrerythraea</name>
    <name type="common">Vibrio psychroerythus</name>
    <dbReference type="NCBI Taxonomy" id="28229"/>
    <lineage>
        <taxon>Bacteria</taxon>
        <taxon>Pseudomonadati</taxon>
        <taxon>Pseudomonadota</taxon>
        <taxon>Gammaproteobacteria</taxon>
        <taxon>Alteromonadales</taxon>
        <taxon>Colwelliaceae</taxon>
        <taxon>Colwellia</taxon>
    </lineage>
</organism>
<evidence type="ECO:0000313" key="2">
    <source>
        <dbReference type="EMBL" id="KGJ96403.1"/>
    </source>
</evidence>
<evidence type="ECO:0000256" key="1">
    <source>
        <dbReference type="SAM" id="Phobius"/>
    </source>
</evidence>
<keyword evidence="1" id="KW-1133">Transmembrane helix</keyword>
<comment type="caution">
    <text evidence="2">The sequence shown here is derived from an EMBL/GenBank/DDBJ whole genome shotgun (WGS) entry which is preliminary data.</text>
</comment>
<sequence>MVVKYFTFLAAQYEVFYIFFIMTPLFTTYLYRVTDKQVNDW</sequence>
<keyword evidence="1" id="KW-0472">Membrane</keyword>
<protein>
    <submittedName>
        <fullName evidence="2">Uncharacterized protein</fullName>
    </submittedName>
</protein>
<dbReference type="Proteomes" id="UP000029868">
    <property type="component" value="Unassembled WGS sequence"/>
</dbReference>
<gene>
    <name evidence="2" type="ORF">GAB14E_0350</name>
</gene>
<reference evidence="2 3" key="1">
    <citation type="submission" date="2014-08" db="EMBL/GenBank/DDBJ databases">
        <title>Genomic and Phenotypic Diversity of Colwellia psychrerythraea strains from Disparate Marine Basins.</title>
        <authorList>
            <person name="Techtmann S.M."/>
            <person name="Stelling S.C."/>
            <person name="Utturkar S.M."/>
            <person name="Alshibli N."/>
            <person name="Harris A."/>
            <person name="Brown S.D."/>
            <person name="Hazen T.C."/>
        </authorList>
    </citation>
    <scope>NUCLEOTIDE SEQUENCE [LARGE SCALE GENOMIC DNA]</scope>
    <source>
        <strain evidence="2 3">GAB14E</strain>
    </source>
</reference>
<proteinExistence type="predicted"/>
<dbReference type="PATRIC" id="fig|28229.3.peg.1288"/>
<dbReference type="AlphaFoldDB" id="A0A099L3E8"/>